<evidence type="ECO:0000256" key="5">
    <source>
        <dbReference type="ARBA" id="ARBA00048200"/>
    </source>
</evidence>
<comment type="similarity">
    <text evidence="2 6">Belongs to the dTDP-4-dehydrorhamnose reductase family.</text>
</comment>
<dbReference type="Gene3D" id="3.90.25.10">
    <property type="entry name" value="UDP-galactose 4-epimerase, domain 1"/>
    <property type="match status" value="1"/>
</dbReference>
<evidence type="ECO:0000313" key="9">
    <source>
        <dbReference type="Proteomes" id="UP000183945"/>
    </source>
</evidence>
<dbReference type="GO" id="GO:0005829">
    <property type="term" value="C:cytosol"/>
    <property type="evidence" value="ECO:0007669"/>
    <property type="project" value="TreeGrafter"/>
</dbReference>
<comment type="catalytic activity">
    <reaction evidence="5">
        <text>dTDP-beta-L-rhamnose + NADP(+) = dTDP-4-dehydro-beta-L-rhamnose + NADPH + H(+)</text>
        <dbReference type="Rhea" id="RHEA:21796"/>
        <dbReference type="ChEBI" id="CHEBI:15378"/>
        <dbReference type="ChEBI" id="CHEBI:57510"/>
        <dbReference type="ChEBI" id="CHEBI:57783"/>
        <dbReference type="ChEBI" id="CHEBI:58349"/>
        <dbReference type="ChEBI" id="CHEBI:62830"/>
        <dbReference type="EC" id="1.1.1.133"/>
    </reaction>
</comment>
<name>A0A1M5DWK2_SALEC</name>
<dbReference type="Proteomes" id="UP000183945">
    <property type="component" value="Unassembled WGS sequence"/>
</dbReference>
<reference evidence="9" key="1">
    <citation type="submission" date="2016-11" db="EMBL/GenBank/DDBJ databases">
        <authorList>
            <person name="Varghese N."/>
            <person name="Submissions S."/>
        </authorList>
    </citation>
    <scope>NUCLEOTIDE SEQUENCE [LARGE SCALE GENOMIC DNA]</scope>
    <source>
        <strain evidence="9">DSM 24579</strain>
    </source>
</reference>
<dbReference type="GO" id="GO:0019305">
    <property type="term" value="P:dTDP-rhamnose biosynthetic process"/>
    <property type="evidence" value="ECO:0007669"/>
    <property type="project" value="UniProtKB-UniPathway"/>
</dbReference>
<gene>
    <name evidence="8" type="ORF">SAMN05444483_102139</name>
</gene>
<dbReference type="EC" id="1.1.1.133" evidence="3 6"/>
<evidence type="ECO:0000256" key="4">
    <source>
        <dbReference type="ARBA" id="ARBA00017099"/>
    </source>
</evidence>
<dbReference type="PANTHER" id="PTHR10491:SF4">
    <property type="entry name" value="METHIONINE ADENOSYLTRANSFERASE 2 SUBUNIT BETA"/>
    <property type="match status" value="1"/>
</dbReference>
<dbReference type="InterPro" id="IPR029903">
    <property type="entry name" value="RmlD-like-bd"/>
</dbReference>
<dbReference type="AlphaFoldDB" id="A0A1M5DWK2"/>
<evidence type="ECO:0000313" key="8">
    <source>
        <dbReference type="EMBL" id="SHF71306.1"/>
    </source>
</evidence>
<dbReference type="STRING" id="1073325.SAMN05444483_102139"/>
<dbReference type="Gene3D" id="3.40.50.720">
    <property type="entry name" value="NAD(P)-binding Rossmann-like Domain"/>
    <property type="match status" value="1"/>
</dbReference>
<dbReference type="NCBIfam" id="TIGR01214">
    <property type="entry name" value="rmlD"/>
    <property type="match status" value="1"/>
</dbReference>
<feature type="domain" description="RmlD-like substrate binding" evidence="7">
    <location>
        <begin position="3"/>
        <end position="282"/>
    </location>
</feature>
<keyword evidence="9" id="KW-1185">Reference proteome</keyword>
<accession>A0A1M5DWK2</accession>
<evidence type="ECO:0000259" key="7">
    <source>
        <dbReference type="Pfam" id="PF04321"/>
    </source>
</evidence>
<dbReference type="UniPathway" id="UPA00124"/>
<dbReference type="EMBL" id="FQVT01000002">
    <property type="protein sequence ID" value="SHF71306.1"/>
    <property type="molecule type" value="Genomic_DNA"/>
</dbReference>
<dbReference type="SUPFAM" id="SSF51735">
    <property type="entry name" value="NAD(P)-binding Rossmann-fold domains"/>
    <property type="match status" value="1"/>
</dbReference>
<organism evidence="8 9">
    <name type="scientific">Salegentibacter echinorum</name>
    <dbReference type="NCBI Taxonomy" id="1073325"/>
    <lineage>
        <taxon>Bacteria</taxon>
        <taxon>Pseudomonadati</taxon>
        <taxon>Bacteroidota</taxon>
        <taxon>Flavobacteriia</taxon>
        <taxon>Flavobacteriales</taxon>
        <taxon>Flavobacteriaceae</taxon>
        <taxon>Salegentibacter</taxon>
    </lineage>
</organism>
<evidence type="ECO:0000256" key="1">
    <source>
        <dbReference type="ARBA" id="ARBA00004781"/>
    </source>
</evidence>
<dbReference type="PANTHER" id="PTHR10491">
    <property type="entry name" value="DTDP-4-DEHYDRORHAMNOSE REDUCTASE"/>
    <property type="match status" value="1"/>
</dbReference>
<keyword evidence="6" id="KW-0521">NADP</keyword>
<sequence>MKNVLITGGDGQLGSCFKKIAQNYKTLDCSFKSASTLDICDNVALKKVFAEENFDWVINCAAYTNVEKAEAEQEKAFKINAEAVKNLAETCRISGAKLIHFSTDYVFDGQARKPYSETNKTNPINVYGASKLKGEKYIEETLTAYFIFRTSWLYSEFGHNFYKTILRKIDEKAELNITSSQLGTPTNANDLADFVLRLIASEETKYGLYHYSNAGQGTWYDFAKAILEFTGNSEEIKLQKSDNFKTLAARPAYSVLDKTRCKKNFDITIQNWEKSLENLINAKAS</sequence>
<evidence type="ECO:0000256" key="6">
    <source>
        <dbReference type="RuleBase" id="RU364082"/>
    </source>
</evidence>
<dbReference type="Pfam" id="PF04321">
    <property type="entry name" value="RmlD_sub_bind"/>
    <property type="match status" value="1"/>
</dbReference>
<evidence type="ECO:0000256" key="2">
    <source>
        <dbReference type="ARBA" id="ARBA00010944"/>
    </source>
</evidence>
<comment type="function">
    <text evidence="6">Catalyzes the reduction of dTDP-6-deoxy-L-lyxo-4-hexulose to yield dTDP-L-rhamnose.</text>
</comment>
<evidence type="ECO:0000256" key="3">
    <source>
        <dbReference type="ARBA" id="ARBA00012929"/>
    </source>
</evidence>
<dbReference type="InterPro" id="IPR005913">
    <property type="entry name" value="dTDP_dehydrorham_reduct"/>
</dbReference>
<keyword evidence="6" id="KW-0560">Oxidoreductase</keyword>
<proteinExistence type="inferred from homology"/>
<dbReference type="OrthoDB" id="9803892at2"/>
<dbReference type="InterPro" id="IPR036291">
    <property type="entry name" value="NAD(P)-bd_dom_sf"/>
</dbReference>
<dbReference type="GO" id="GO:0008831">
    <property type="term" value="F:dTDP-4-dehydrorhamnose reductase activity"/>
    <property type="evidence" value="ECO:0007669"/>
    <property type="project" value="UniProtKB-EC"/>
</dbReference>
<dbReference type="CDD" id="cd05254">
    <property type="entry name" value="dTDP_HR_like_SDR_e"/>
    <property type="match status" value="1"/>
</dbReference>
<protein>
    <recommendedName>
        <fullName evidence="4 6">dTDP-4-dehydrorhamnose reductase</fullName>
        <ecNumber evidence="3 6">1.1.1.133</ecNumber>
    </recommendedName>
</protein>
<comment type="pathway">
    <text evidence="1 6">Carbohydrate biosynthesis; dTDP-L-rhamnose biosynthesis.</text>
</comment>
<dbReference type="RefSeq" id="WP_072877151.1">
    <property type="nucleotide sequence ID" value="NZ_FQVT01000002.1"/>
</dbReference>